<protein>
    <submittedName>
        <fullName evidence="1">Uncharacterized protein</fullName>
    </submittedName>
</protein>
<sequence length="77" mass="8377">VSGTFSSASDLHAFVPFCRLNQHCHSIFSREASSISLEHLNFYTGLADTRGDGSVKTDWSDTLQAKERYGLPATPGS</sequence>
<dbReference type="HOGENOM" id="CLU_2644447_0_0_1"/>
<evidence type="ECO:0000313" key="1">
    <source>
        <dbReference type="Ensembl" id="ENSMPUP00000015613.1"/>
    </source>
</evidence>
<dbReference type="Ensembl" id="ENSMPUT00000015854.1">
    <property type="protein sequence ID" value="ENSMPUP00000015613.1"/>
    <property type="gene ID" value="ENSMPUG00000015722.1"/>
</dbReference>
<dbReference type="AlphaFoldDB" id="M3YWA3"/>
<organism evidence="1">
    <name type="scientific">Mustela putorius furo</name>
    <name type="common">European domestic ferret</name>
    <name type="synonym">Mustela furo</name>
    <dbReference type="NCBI Taxonomy" id="9669"/>
    <lineage>
        <taxon>Eukaryota</taxon>
        <taxon>Metazoa</taxon>
        <taxon>Chordata</taxon>
        <taxon>Craniata</taxon>
        <taxon>Vertebrata</taxon>
        <taxon>Euteleostomi</taxon>
        <taxon>Mammalia</taxon>
        <taxon>Eutheria</taxon>
        <taxon>Laurasiatheria</taxon>
        <taxon>Carnivora</taxon>
        <taxon>Caniformia</taxon>
        <taxon>Musteloidea</taxon>
        <taxon>Mustelidae</taxon>
        <taxon>Mustelinae</taxon>
        <taxon>Mustela</taxon>
    </lineage>
</organism>
<accession>M3YWA3</accession>
<name>M3YWA3_MUSPF</name>
<reference evidence="1" key="1">
    <citation type="submission" date="2024-06" db="UniProtKB">
        <authorList>
            <consortium name="Ensembl"/>
        </authorList>
    </citation>
    <scope>IDENTIFICATION</scope>
</reference>
<dbReference type="EMBL" id="AEYP01042035">
    <property type="status" value="NOT_ANNOTATED_CDS"/>
    <property type="molecule type" value="Genomic_DNA"/>
</dbReference>
<dbReference type="InParanoid" id="M3YWA3"/>
<proteinExistence type="predicted"/>